<organism evidence="12 13">
    <name type="scientific">Paraglaciecola psychrophila 170</name>
    <dbReference type="NCBI Taxonomy" id="1129794"/>
    <lineage>
        <taxon>Bacteria</taxon>
        <taxon>Pseudomonadati</taxon>
        <taxon>Pseudomonadota</taxon>
        <taxon>Gammaproteobacteria</taxon>
        <taxon>Alteromonadales</taxon>
        <taxon>Alteromonadaceae</taxon>
        <taxon>Paraglaciecola</taxon>
    </lineage>
</organism>
<dbReference type="InterPro" id="IPR039420">
    <property type="entry name" value="WalR-like"/>
</dbReference>
<dbReference type="PANTHER" id="PTHR48111">
    <property type="entry name" value="REGULATOR OF RPOS"/>
    <property type="match status" value="1"/>
</dbReference>
<name>K6ZVG0_9ALTE</name>
<dbReference type="HOGENOM" id="CLU_000445_30_4_6"/>
<gene>
    <name evidence="12" type="ORF">C427_4711</name>
</gene>
<reference evidence="12 13" key="1">
    <citation type="journal article" date="2013" name="Genome Announc.">
        <title>Complete Genome Sequence of Glaciecola psychrophila Strain 170T.</title>
        <authorList>
            <person name="Yin J."/>
            <person name="Chen J."/>
            <person name="Liu G."/>
            <person name="Yu Y."/>
            <person name="Song L."/>
            <person name="Wang X."/>
            <person name="Qu X."/>
        </authorList>
    </citation>
    <scope>NUCLEOTIDE SEQUENCE [LARGE SCALE GENOMIC DNA]</scope>
    <source>
        <strain evidence="12 13">170</strain>
    </source>
</reference>
<dbReference type="Pfam" id="PF00486">
    <property type="entry name" value="Trans_reg_C"/>
    <property type="match status" value="1"/>
</dbReference>
<dbReference type="InterPro" id="IPR011006">
    <property type="entry name" value="CheY-like_superfamily"/>
</dbReference>
<keyword evidence="6 9" id="KW-0238">DNA-binding</keyword>
<dbReference type="GO" id="GO:0032993">
    <property type="term" value="C:protein-DNA complex"/>
    <property type="evidence" value="ECO:0007669"/>
    <property type="project" value="TreeGrafter"/>
</dbReference>
<dbReference type="GO" id="GO:0006355">
    <property type="term" value="P:regulation of DNA-templated transcription"/>
    <property type="evidence" value="ECO:0007669"/>
    <property type="project" value="InterPro"/>
</dbReference>
<evidence type="ECO:0000256" key="1">
    <source>
        <dbReference type="ARBA" id="ARBA00004496"/>
    </source>
</evidence>
<dbReference type="PROSITE" id="PS51755">
    <property type="entry name" value="OMPR_PHOB"/>
    <property type="match status" value="1"/>
</dbReference>
<feature type="domain" description="Response regulatory" evidence="10">
    <location>
        <begin position="5"/>
        <end position="118"/>
    </location>
</feature>
<dbReference type="InterPro" id="IPR001867">
    <property type="entry name" value="OmpR/PhoB-type_DNA-bd"/>
</dbReference>
<dbReference type="PROSITE" id="PS50110">
    <property type="entry name" value="RESPONSE_REGULATORY"/>
    <property type="match status" value="1"/>
</dbReference>
<accession>K6ZVG0</accession>
<dbReference type="Proteomes" id="UP000011864">
    <property type="component" value="Chromosome"/>
</dbReference>
<dbReference type="eggNOG" id="COG0745">
    <property type="taxonomic scope" value="Bacteria"/>
</dbReference>
<keyword evidence="3 8" id="KW-0597">Phosphoprotein</keyword>
<evidence type="ECO:0000313" key="13">
    <source>
        <dbReference type="Proteomes" id="UP000011864"/>
    </source>
</evidence>
<dbReference type="GO" id="GO:0000976">
    <property type="term" value="F:transcription cis-regulatory region binding"/>
    <property type="evidence" value="ECO:0007669"/>
    <property type="project" value="TreeGrafter"/>
</dbReference>
<comment type="subcellular location">
    <subcellularLocation>
        <location evidence="1">Cytoplasm</location>
    </subcellularLocation>
</comment>
<evidence type="ECO:0000256" key="5">
    <source>
        <dbReference type="ARBA" id="ARBA00023015"/>
    </source>
</evidence>
<dbReference type="OrthoDB" id="9802426at2"/>
<dbReference type="RefSeq" id="WP_007642377.1">
    <property type="nucleotide sequence ID" value="NC_020514.1"/>
</dbReference>
<sequence length="229" mass="26301">MYAAHILIVEDDNVLNDQLAELLRSKGFVIDQCHDGEQGLLSALKKKFDLILLDVLLPSLNGFSVLKTLRKTCQTPVMMITACGAEQERIEGYTEGADDYLPKPFNLMELMLRIDVLLRRTYKFNAKSNQQRVLQLDGLSLDRIHQGIAYHEQPIILTPIQFRLLWRLAESQNQVLSKAYLYQTVLDKSFSQYDRTLDMHISRVRKKLVEAGMPIERLVTVHGKGYCFS</sequence>
<feature type="domain" description="OmpR/PhoB-type" evidence="11">
    <location>
        <begin position="131"/>
        <end position="229"/>
    </location>
</feature>
<dbReference type="Pfam" id="PF00072">
    <property type="entry name" value="Response_reg"/>
    <property type="match status" value="1"/>
</dbReference>
<evidence type="ECO:0000256" key="4">
    <source>
        <dbReference type="ARBA" id="ARBA00023012"/>
    </source>
</evidence>
<dbReference type="Gene3D" id="6.10.250.690">
    <property type="match status" value="1"/>
</dbReference>
<keyword evidence="13" id="KW-1185">Reference proteome</keyword>
<keyword evidence="2" id="KW-0963">Cytoplasm</keyword>
<evidence type="ECO:0000313" key="12">
    <source>
        <dbReference type="EMBL" id="AGH46810.1"/>
    </source>
</evidence>
<dbReference type="InterPro" id="IPR001789">
    <property type="entry name" value="Sig_transdc_resp-reg_receiver"/>
</dbReference>
<evidence type="ECO:0000259" key="11">
    <source>
        <dbReference type="PROSITE" id="PS51755"/>
    </source>
</evidence>
<keyword evidence="5" id="KW-0805">Transcription regulation</keyword>
<evidence type="ECO:0000259" key="10">
    <source>
        <dbReference type="PROSITE" id="PS50110"/>
    </source>
</evidence>
<dbReference type="GO" id="GO:0005829">
    <property type="term" value="C:cytosol"/>
    <property type="evidence" value="ECO:0007669"/>
    <property type="project" value="TreeGrafter"/>
</dbReference>
<evidence type="ECO:0000256" key="3">
    <source>
        <dbReference type="ARBA" id="ARBA00022553"/>
    </source>
</evidence>
<evidence type="ECO:0000256" key="8">
    <source>
        <dbReference type="PROSITE-ProRule" id="PRU00169"/>
    </source>
</evidence>
<dbReference type="InterPro" id="IPR036388">
    <property type="entry name" value="WH-like_DNA-bd_sf"/>
</dbReference>
<dbReference type="CDD" id="cd00383">
    <property type="entry name" value="trans_reg_C"/>
    <property type="match status" value="1"/>
</dbReference>
<dbReference type="EMBL" id="CP003837">
    <property type="protein sequence ID" value="AGH46810.1"/>
    <property type="molecule type" value="Genomic_DNA"/>
</dbReference>
<dbReference type="SMART" id="SM00448">
    <property type="entry name" value="REC"/>
    <property type="match status" value="1"/>
</dbReference>
<feature type="modified residue" description="4-aspartylphosphate" evidence="8">
    <location>
        <position position="54"/>
    </location>
</feature>
<evidence type="ECO:0000256" key="9">
    <source>
        <dbReference type="PROSITE-ProRule" id="PRU01091"/>
    </source>
</evidence>
<evidence type="ECO:0000256" key="7">
    <source>
        <dbReference type="ARBA" id="ARBA00023163"/>
    </source>
</evidence>
<dbReference type="AlphaFoldDB" id="K6ZVG0"/>
<protein>
    <submittedName>
        <fullName evidence="12">Two component transcriptional regulator, winged helix family</fullName>
    </submittedName>
</protein>
<dbReference type="PANTHER" id="PTHR48111:SF39">
    <property type="entry name" value="TRANSCRIPTIONAL REGULATORY PROTEIN CPXR"/>
    <property type="match status" value="1"/>
</dbReference>
<proteinExistence type="predicted"/>
<dbReference type="SUPFAM" id="SSF52172">
    <property type="entry name" value="CheY-like"/>
    <property type="match status" value="1"/>
</dbReference>
<keyword evidence="7" id="KW-0804">Transcription</keyword>
<evidence type="ECO:0000256" key="2">
    <source>
        <dbReference type="ARBA" id="ARBA00022490"/>
    </source>
</evidence>
<dbReference type="PATRIC" id="fig|1129794.4.peg.4691"/>
<feature type="DNA-binding region" description="OmpR/PhoB-type" evidence="9">
    <location>
        <begin position="131"/>
        <end position="229"/>
    </location>
</feature>
<dbReference type="GO" id="GO:0000156">
    <property type="term" value="F:phosphorelay response regulator activity"/>
    <property type="evidence" value="ECO:0007669"/>
    <property type="project" value="TreeGrafter"/>
</dbReference>
<dbReference type="KEGG" id="gps:C427_4711"/>
<dbReference type="Gene3D" id="3.40.50.2300">
    <property type="match status" value="1"/>
</dbReference>
<dbReference type="SMART" id="SM00862">
    <property type="entry name" value="Trans_reg_C"/>
    <property type="match status" value="1"/>
</dbReference>
<dbReference type="STRING" id="1129794.C427_4711"/>
<evidence type="ECO:0000256" key="6">
    <source>
        <dbReference type="ARBA" id="ARBA00023125"/>
    </source>
</evidence>
<dbReference type="Gene3D" id="1.10.10.10">
    <property type="entry name" value="Winged helix-like DNA-binding domain superfamily/Winged helix DNA-binding domain"/>
    <property type="match status" value="1"/>
</dbReference>
<keyword evidence="4" id="KW-0902">Two-component regulatory system</keyword>